<dbReference type="PANTHER" id="PTHR12231">
    <property type="entry name" value="CTX-RELATED TYPE I TRANSMEMBRANE PROTEIN"/>
    <property type="match status" value="1"/>
</dbReference>
<evidence type="ECO:0000259" key="4">
    <source>
        <dbReference type="PROSITE" id="PS50835"/>
    </source>
</evidence>
<dbReference type="EMBL" id="JAPXFL010000004">
    <property type="protein sequence ID" value="KAK9507510.1"/>
    <property type="molecule type" value="Genomic_DNA"/>
</dbReference>
<proteinExistence type="predicted"/>
<accession>A0AAW1DGJ5</accession>
<keyword evidence="2" id="KW-1015">Disulfide bond</keyword>
<comment type="caution">
    <text evidence="5">The sequence shown here is derived from an EMBL/GenBank/DDBJ whole genome shotgun (WGS) entry which is preliminary data.</text>
</comment>
<dbReference type="SUPFAM" id="SSF48726">
    <property type="entry name" value="Immunoglobulin"/>
    <property type="match status" value="2"/>
</dbReference>
<name>A0AAW1DGJ5_9HEMI</name>
<dbReference type="InterPro" id="IPR013783">
    <property type="entry name" value="Ig-like_fold"/>
</dbReference>
<reference evidence="5 6" key="1">
    <citation type="submission" date="2022-12" db="EMBL/GenBank/DDBJ databases">
        <title>Chromosome-level genome assembly of true bugs.</title>
        <authorList>
            <person name="Ma L."/>
            <person name="Li H."/>
        </authorList>
    </citation>
    <scope>NUCLEOTIDE SEQUENCE [LARGE SCALE GENOMIC DNA]</scope>
    <source>
        <strain evidence="5">Lab_2022b</strain>
    </source>
</reference>
<keyword evidence="1" id="KW-0677">Repeat</keyword>
<dbReference type="Pfam" id="PF13927">
    <property type="entry name" value="Ig_3"/>
    <property type="match status" value="1"/>
</dbReference>
<evidence type="ECO:0000313" key="6">
    <source>
        <dbReference type="Proteomes" id="UP001461498"/>
    </source>
</evidence>
<organism evidence="5 6">
    <name type="scientific">Rhynocoris fuscipes</name>
    <dbReference type="NCBI Taxonomy" id="488301"/>
    <lineage>
        <taxon>Eukaryota</taxon>
        <taxon>Metazoa</taxon>
        <taxon>Ecdysozoa</taxon>
        <taxon>Arthropoda</taxon>
        <taxon>Hexapoda</taxon>
        <taxon>Insecta</taxon>
        <taxon>Pterygota</taxon>
        <taxon>Neoptera</taxon>
        <taxon>Paraneoptera</taxon>
        <taxon>Hemiptera</taxon>
        <taxon>Heteroptera</taxon>
        <taxon>Panheteroptera</taxon>
        <taxon>Cimicomorpha</taxon>
        <taxon>Reduviidae</taxon>
        <taxon>Harpactorinae</taxon>
        <taxon>Harpactorini</taxon>
        <taxon>Rhynocoris</taxon>
    </lineage>
</organism>
<dbReference type="GO" id="GO:0043005">
    <property type="term" value="C:neuron projection"/>
    <property type="evidence" value="ECO:0007669"/>
    <property type="project" value="TreeGrafter"/>
</dbReference>
<keyword evidence="6" id="KW-1185">Reference proteome</keyword>
<keyword evidence="3" id="KW-0393">Immunoglobulin domain</keyword>
<evidence type="ECO:0000256" key="3">
    <source>
        <dbReference type="ARBA" id="ARBA00023319"/>
    </source>
</evidence>
<dbReference type="Pfam" id="PF07679">
    <property type="entry name" value="I-set"/>
    <property type="match status" value="1"/>
</dbReference>
<feature type="domain" description="Ig-like" evidence="4">
    <location>
        <begin position="66"/>
        <end position="105"/>
    </location>
</feature>
<protein>
    <recommendedName>
        <fullName evidence="4">Ig-like domain-containing protein</fullName>
    </recommendedName>
</protein>
<dbReference type="PROSITE" id="PS50835">
    <property type="entry name" value="IG_LIKE"/>
    <property type="match status" value="1"/>
</dbReference>
<dbReference type="InterPro" id="IPR036179">
    <property type="entry name" value="Ig-like_dom_sf"/>
</dbReference>
<dbReference type="InterPro" id="IPR007110">
    <property type="entry name" value="Ig-like_dom"/>
</dbReference>
<evidence type="ECO:0000256" key="2">
    <source>
        <dbReference type="ARBA" id="ARBA00023157"/>
    </source>
</evidence>
<dbReference type="InterPro" id="IPR013098">
    <property type="entry name" value="Ig_I-set"/>
</dbReference>
<dbReference type="Gene3D" id="2.60.40.10">
    <property type="entry name" value="Immunoglobulins"/>
    <property type="match status" value="2"/>
</dbReference>
<dbReference type="AlphaFoldDB" id="A0AAW1DGJ5"/>
<dbReference type="CDD" id="cd00096">
    <property type="entry name" value="Ig"/>
    <property type="match status" value="1"/>
</dbReference>
<dbReference type="PANTHER" id="PTHR12231:SF105">
    <property type="entry name" value="LACHESIN-LIKE PROTEIN"/>
    <property type="match status" value="1"/>
</dbReference>
<dbReference type="Proteomes" id="UP001461498">
    <property type="component" value="Unassembled WGS sequence"/>
</dbReference>
<evidence type="ECO:0000313" key="5">
    <source>
        <dbReference type="EMBL" id="KAK9507510.1"/>
    </source>
</evidence>
<dbReference type="InterPro" id="IPR051170">
    <property type="entry name" value="Neural/epithelial_adhesion"/>
</dbReference>
<sequence length="134" mass="15152">MDRQIILSIHKDVVSKESRYRVIQRGDTWSLKISSVKSADQGTYMCQVNTNPMISQVGYLDVLVPPNIVDSDSTPSWLTVAEGDDVLLICKAEGRPRPVISWRREDYSPIRTQGGEGKNSYYINCTANLKKKIF</sequence>
<gene>
    <name evidence="5" type="ORF">O3M35_007350</name>
</gene>
<evidence type="ECO:0000256" key="1">
    <source>
        <dbReference type="ARBA" id="ARBA00022737"/>
    </source>
</evidence>